<evidence type="ECO:0000313" key="1">
    <source>
        <dbReference type="EMBL" id="PCK32034.1"/>
    </source>
</evidence>
<dbReference type="Proteomes" id="UP000228621">
    <property type="component" value="Unassembled WGS sequence"/>
</dbReference>
<sequence>MDQQEIDLLAFELANLRLKADLTLAPKYPYFSDKPYPLGRCLEIRDEMFKLVTAELKQNSECLSVLKKYMMAENAELKKVWGSLRDEYFQNAIFVGEWYIDTANDTVNANKPRVEIKPIAQSGFSAITSFEQFVNIAESYWQVEVYKNTAFPAISPYLPLICVDAKGATWLAAANDDMIKVATSSEFQLSEQILKQLPEPDASIVSRWRKTLETIKSPDEILLQTGNPEGFCQLYRNAQKAGDMAFRDRVVRAYMSLPKGA</sequence>
<protein>
    <submittedName>
        <fullName evidence="1">Uncharacterized protein</fullName>
    </submittedName>
</protein>
<accession>A0A2A5JRC8</accession>
<dbReference type="RefSeq" id="WP_099641823.1">
    <property type="nucleotide sequence ID" value="NZ_NKHF01000041.1"/>
</dbReference>
<reference evidence="2" key="1">
    <citation type="journal article" date="2019" name="Genome Announc.">
        <title>Draft Genome Sequence of Pseudoalteromonas piscicida Strain 36Y ROTHPW, an Hypersaline Seawater Isolate from the South Coast of Sonora, Mexico.</title>
        <authorList>
            <person name="Sanchez-Diaz R."/>
            <person name="Molina-Garza Z.J."/>
            <person name="Cruz-Suarez L.E."/>
            <person name="Selvin J."/>
            <person name="Kiran G.S."/>
            <person name="Ibarra-Gamez J.C."/>
            <person name="Gomez-Gil B."/>
            <person name="Galaviz-Silva L."/>
        </authorList>
    </citation>
    <scope>NUCLEOTIDE SEQUENCE [LARGE SCALE GENOMIC DNA]</scope>
    <source>
        <strain evidence="2">36Y_RITHPW</strain>
    </source>
</reference>
<proteinExistence type="predicted"/>
<dbReference type="EMBL" id="NKHF01000041">
    <property type="protein sequence ID" value="PCK32034.1"/>
    <property type="molecule type" value="Genomic_DNA"/>
</dbReference>
<organism evidence="1 2">
    <name type="scientific">Pseudoalteromonas piscicida</name>
    <dbReference type="NCBI Taxonomy" id="43662"/>
    <lineage>
        <taxon>Bacteria</taxon>
        <taxon>Pseudomonadati</taxon>
        <taxon>Pseudomonadota</taxon>
        <taxon>Gammaproteobacteria</taxon>
        <taxon>Alteromonadales</taxon>
        <taxon>Pseudoalteromonadaceae</taxon>
        <taxon>Pseudoalteromonas</taxon>
    </lineage>
</organism>
<comment type="caution">
    <text evidence="1">The sequence shown here is derived from an EMBL/GenBank/DDBJ whole genome shotgun (WGS) entry which is preliminary data.</text>
</comment>
<dbReference type="AlphaFoldDB" id="A0A2A5JRC8"/>
<evidence type="ECO:0000313" key="2">
    <source>
        <dbReference type="Proteomes" id="UP000228621"/>
    </source>
</evidence>
<gene>
    <name evidence="1" type="ORF">CEX98_09425</name>
</gene>
<dbReference type="OrthoDB" id="5573608at2"/>
<name>A0A2A5JRC8_PSEO7</name>
<keyword evidence="2" id="KW-1185">Reference proteome</keyword>